<sequence>MLLTCGEFGHGSTVWIDSELYFYTVLREFQVLLEVRCDRAGSAVVLRRPDAGSSAATVRPVCVSTFEY</sequence>
<proteinExistence type="predicted"/>
<gene>
    <name evidence="1" type="ORF">C6T65_25180</name>
</gene>
<protein>
    <submittedName>
        <fullName evidence="1">Sodium:proton symporter</fullName>
    </submittedName>
</protein>
<evidence type="ECO:0000313" key="2">
    <source>
        <dbReference type="Proteomes" id="UP000237632"/>
    </source>
</evidence>
<dbReference type="EMBL" id="PVHK01000187">
    <property type="protein sequence ID" value="PRH39695.1"/>
    <property type="molecule type" value="Genomic_DNA"/>
</dbReference>
<evidence type="ECO:0000313" key="1">
    <source>
        <dbReference type="EMBL" id="PRH39695.1"/>
    </source>
</evidence>
<name>A0AA44XX30_BURVI</name>
<dbReference type="Proteomes" id="UP000237632">
    <property type="component" value="Unassembled WGS sequence"/>
</dbReference>
<accession>A0AA44XX30</accession>
<comment type="caution">
    <text evidence="1">The sequence shown here is derived from an EMBL/GenBank/DDBJ whole genome shotgun (WGS) entry which is preliminary data.</text>
</comment>
<dbReference type="AlphaFoldDB" id="A0AA44XX30"/>
<organism evidence="1 2">
    <name type="scientific">Burkholderia vietnamiensis</name>
    <dbReference type="NCBI Taxonomy" id="60552"/>
    <lineage>
        <taxon>Bacteria</taxon>
        <taxon>Pseudomonadati</taxon>
        <taxon>Pseudomonadota</taxon>
        <taxon>Betaproteobacteria</taxon>
        <taxon>Burkholderiales</taxon>
        <taxon>Burkholderiaceae</taxon>
        <taxon>Burkholderia</taxon>
        <taxon>Burkholderia cepacia complex</taxon>
    </lineage>
</organism>
<reference evidence="1 2" key="1">
    <citation type="submission" date="2018-03" db="EMBL/GenBank/DDBJ databases">
        <authorList>
            <person name="Nguyen K."/>
            <person name="Fouts D."/>
            <person name="Sutton G."/>
        </authorList>
    </citation>
    <scope>NUCLEOTIDE SEQUENCE [LARGE SCALE GENOMIC DNA]</scope>
    <source>
        <strain evidence="1 2">AU3578</strain>
    </source>
</reference>